<dbReference type="GO" id="GO:0005681">
    <property type="term" value="C:spliceosomal complex"/>
    <property type="evidence" value="ECO:0007669"/>
    <property type="project" value="UniProtKB-KW"/>
</dbReference>
<keyword evidence="6 10" id="KW-0508">mRNA splicing</keyword>
<keyword evidence="14" id="KW-1185">Reference proteome</keyword>
<keyword evidence="5 10" id="KW-0694">RNA-binding</keyword>
<evidence type="ECO:0000256" key="9">
    <source>
        <dbReference type="ARBA" id="ARBA00025892"/>
    </source>
</evidence>
<dbReference type="EMBL" id="GG700653">
    <property type="protein sequence ID" value="EGD89748.2"/>
    <property type="molecule type" value="Genomic_DNA"/>
</dbReference>
<dbReference type="InterPro" id="IPR040002">
    <property type="entry name" value="Sm-like_LSM3"/>
</dbReference>
<evidence type="ECO:0000256" key="6">
    <source>
        <dbReference type="ARBA" id="ARBA00023187"/>
    </source>
</evidence>
<gene>
    <name evidence="10" type="primary">LSM3</name>
    <name evidence="13" type="ORF">TERG_05986</name>
</gene>
<dbReference type="OrthoDB" id="29543at2759"/>
<evidence type="ECO:0000256" key="8">
    <source>
        <dbReference type="ARBA" id="ARBA00023274"/>
    </source>
</evidence>
<dbReference type="AlphaFoldDB" id="F2SSD7"/>
<dbReference type="GO" id="GO:0046540">
    <property type="term" value="C:U4/U6 x U5 tri-snRNP complex"/>
    <property type="evidence" value="ECO:0007669"/>
    <property type="project" value="UniProtKB-UniRule"/>
</dbReference>
<evidence type="ECO:0000313" key="14">
    <source>
        <dbReference type="Proteomes" id="UP000008864"/>
    </source>
</evidence>
<dbReference type="Pfam" id="PF01423">
    <property type="entry name" value="LSM"/>
    <property type="match status" value="1"/>
</dbReference>
<dbReference type="SMART" id="SM00651">
    <property type="entry name" value="Sm"/>
    <property type="match status" value="1"/>
</dbReference>
<dbReference type="CDD" id="cd01730">
    <property type="entry name" value="LSm3"/>
    <property type="match status" value="1"/>
</dbReference>
<keyword evidence="4 10" id="KW-0747">Spliceosome</keyword>
<comment type="similarity">
    <text evidence="2 10">Belongs to the snRNP Sm proteins family.</text>
</comment>
<dbReference type="InterPro" id="IPR001163">
    <property type="entry name" value="Sm_dom_euk/arc"/>
</dbReference>
<sequence length="126" mass="14148">MAAVDDDGAAPSFSEPLDLVRLSLDEVVFVKLRGDRELKGRLHAYDSHCNIVLGDVEETIYIVEEDEAGEETIKVYIEPTAREGTELTVFTDNQEARGNAVRQGYVALFLNFLFFFSLLLDSFLIL</sequence>
<proteinExistence type="inferred from homology"/>
<dbReference type="Gene3D" id="2.30.30.100">
    <property type="match status" value="1"/>
</dbReference>
<reference evidence="14" key="1">
    <citation type="journal article" date="2012" name="MBio">
        <title>Comparative genome analysis of Trichophyton rubrum and related dermatophytes reveals candidate genes involved in infection.</title>
        <authorList>
            <person name="Martinez D.A."/>
            <person name="Oliver B.G."/>
            <person name="Graeser Y."/>
            <person name="Goldberg J.M."/>
            <person name="Li W."/>
            <person name="Martinez-Rossi N.M."/>
            <person name="Monod M."/>
            <person name="Shelest E."/>
            <person name="Barton R.C."/>
            <person name="Birch E."/>
            <person name="Brakhage A.A."/>
            <person name="Chen Z."/>
            <person name="Gurr S.J."/>
            <person name="Heiman D."/>
            <person name="Heitman J."/>
            <person name="Kosti I."/>
            <person name="Rossi A."/>
            <person name="Saif S."/>
            <person name="Samalova M."/>
            <person name="Saunders C.W."/>
            <person name="Shea T."/>
            <person name="Summerbell R.C."/>
            <person name="Xu J."/>
            <person name="Young S."/>
            <person name="Zeng Q."/>
            <person name="Birren B.W."/>
            <person name="Cuomo C.A."/>
            <person name="White T.C."/>
        </authorList>
    </citation>
    <scope>NUCLEOTIDE SEQUENCE [LARGE SCALE GENOMIC DNA]</scope>
    <source>
        <strain evidence="14">ATCC MYA-4607 / CBS 118892</strain>
    </source>
</reference>
<dbReference type="HOGENOM" id="CLU_076902_5_0_1"/>
<evidence type="ECO:0000256" key="2">
    <source>
        <dbReference type="ARBA" id="ARBA00006850"/>
    </source>
</evidence>
<feature type="domain" description="Sm" evidence="12">
    <location>
        <begin position="18"/>
        <end position="79"/>
    </location>
</feature>
<organism evidence="13 14">
    <name type="scientific">Trichophyton rubrum (strain ATCC MYA-4607 / CBS 118892)</name>
    <name type="common">Athlete's foot fungus</name>
    <dbReference type="NCBI Taxonomy" id="559305"/>
    <lineage>
        <taxon>Eukaryota</taxon>
        <taxon>Fungi</taxon>
        <taxon>Dikarya</taxon>
        <taxon>Ascomycota</taxon>
        <taxon>Pezizomycotina</taxon>
        <taxon>Eurotiomycetes</taxon>
        <taxon>Eurotiomycetidae</taxon>
        <taxon>Onygenales</taxon>
        <taxon>Arthrodermataceae</taxon>
        <taxon>Trichophyton</taxon>
    </lineage>
</organism>
<comment type="subunit">
    <text evidence="9">Component of the heptameric LSM1-LSM7 complex, which consists of LSM1, LSM2, LSM3, LSM4, LSM5, LSM6 and LSM7. Component of the heptameric LSM2-LSM8 complex, which consists of LSM2, LSM3, LSM4, LSM5, LSM6, LSM7 and LSM8. The LSm subunits form a seven-membered ring structure with a doughnut shape.</text>
</comment>
<dbReference type="InterPro" id="IPR034105">
    <property type="entry name" value="Lsm3"/>
</dbReference>
<dbReference type="SUPFAM" id="SSF50182">
    <property type="entry name" value="Sm-like ribonucleoproteins"/>
    <property type="match status" value="1"/>
</dbReference>
<evidence type="ECO:0000256" key="5">
    <source>
        <dbReference type="ARBA" id="ARBA00022884"/>
    </source>
</evidence>
<evidence type="ECO:0000256" key="4">
    <source>
        <dbReference type="ARBA" id="ARBA00022728"/>
    </source>
</evidence>
<name>F2SSD7_TRIRC</name>
<accession>F2SSD7</accession>
<dbReference type="GO" id="GO:0000398">
    <property type="term" value="P:mRNA splicing, via spliceosome"/>
    <property type="evidence" value="ECO:0007669"/>
    <property type="project" value="UniProtKB-UniRule"/>
</dbReference>
<dbReference type="GO" id="GO:0005688">
    <property type="term" value="C:U6 snRNP"/>
    <property type="evidence" value="ECO:0007669"/>
    <property type="project" value="UniProtKB-UniRule"/>
</dbReference>
<dbReference type="InterPro" id="IPR010920">
    <property type="entry name" value="LSM_dom_sf"/>
</dbReference>
<evidence type="ECO:0000256" key="10">
    <source>
        <dbReference type="RuleBase" id="RU365046"/>
    </source>
</evidence>
<comment type="subunit">
    <text evidence="10">LSm subunits form a heteromer with a doughnut shape.</text>
</comment>
<keyword evidence="3 10" id="KW-0507">mRNA processing</keyword>
<keyword evidence="11" id="KW-0812">Transmembrane</keyword>
<evidence type="ECO:0000256" key="7">
    <source>
        <dbReference type="ARBA" id="ARBA00023242"/>
    </source>
</evidence>
<comment type="subcellular location">
    <subcellularLocation>
        <location evidence="1 10">Nucleus</location>
    </subcellularLocation>
</comment>
<protein>
    <recommendedName>
        <fullName evidence="10">LSM complex subunit LSM3</fullName>
    </recommendedName>
</protein>
<evidence type="ECO:0000256" key="11">
    <source>
        <dbReference type="SAM" id="Phobius"/>
    </source>
</evidence>
<evidence type="ECO:0000259" key="12">
    <source>
        <dbReference type="SMART" id="SM00651"/>
    </source>
</evidence>
<feature type="transmembrane region" description="Helical" evidence="11">
    <location>
        <begin position="105"/>
        <end position="125"/>
    </location>
</feature>
<dbReference type="eggNOG" id="KOG3460">
    <property type="taxonomic scope" value="Eukaryota"/>
</dbReference>
<dbReference type="STRING" id="559305.F2SSD7"/>
<dbReference type="InParanoid" id="F2SSD7"/>
<dbReference type="VEuPathDB" id="FungiDB:TERG_05986"/>
<dbReference type="PANTHER" id="PTHR13110">
    <property type="entry name" value="U6 SNRNA-ASSOCIATED SM-LIKE PROTEIN LSM3"/>
    <property type="match status" value="1"/>
</dbReference>
<comment type="function">
    <text evidence="10">Binds specifically to the 3'-terminal U-tract of U6 snRNA.</text>
</comment>
<dbReference type="GO" id="GO:0003723">
    <property type="term" value="F:RNA binding"/>
    <property type="evidence" value="ECO:0007669"/>
    <property type="project" value="UniProtKB-UniRule"/>
</dbReference>
<keyword evidence="7 10" id="KW-0539">Nucleus</keyword>
<evidence type="ECO:0000313" key="13">
    <source>
        <dbReference type="EMBL" id="EGD89748.2"/>
    </source>
</evidence>
<keyword evidence="11" id="KW-1133">Transmembrane helix</keyword>
<keyword evidence="8 10" id="KW-0687">Ribonucleoprotein</keyword>
<evidence type="ECO:0000256" key="1">
    <source>
        <dbReference type="ARBA" id="ARBA00004123"/>
    </source>
</evidence>
<dbReference type="Proteomes" id="UP000008864">
    <property type="component" value="Unassembled WGS sequence"/>
</dbReference>
<keyword evidence="11" id="KW-0472">Membrane</keyword>
<evidence type="ECO:0000256" key="3">
    <source>
        <dbReference type="ARBA" id="ARBA00022664"/>
    </source>
</evidence>